<dbReference type="GO" id="GO:0043916">
    <property type="term" value="F:DNA-7-methylguanine glycosylase activity"/>
    <property type="evidence" value="ECO:0007669"/>
    <property type="project" value="TreeGrafter"/>
</dbReference>
<evidence type="ECO:0000256" key="1">
    <source>
        <dbReference type="ARBA" id="ARBA00000086"/>
    </source>
</evidence>
<sequence length="205" mass="23569">MALVFWEQAVNDLSARDPVMHRIIQCYSNSMPEERGDAFTTLARAIVGQQISVKAAASVWQKVTTSIPEFTPKELISTETDVLRTCGLSARKVDYLRDLSHHFLKGTLVTVNWHELDDETLIRKLIEVKGIGRWTAEMFLIFHLHRPDVLPLDDAGLQRAVSMHYHASQPINKHAIRVIAENWQPWRSVATWYLWRSLDPVPVIY</sequence>
<proteinExistence type="inferred from homology"/>
<keyword evidence="5" id="KW-0234">DNA repair</keyword>
<dbReference type="Proteomes" id="UP000183926">
    <property type="component" value="Unassembled WGS sequence"/>
</dbReference>
<feature type="domain" description="HhH-GPD" evidence="6">
    <location>
        <begin position="47"/>
        <end position="199"/>
    </location>
</feature>
<organism evidence="7 8">
    <name type="scientific">Nitrosomonas eutropha</name>
    <dbReference type="NCBI Taxonomy" id="916"/>
    <lineage>
        <taxon>Bacteria</taxon>
        <taxon>Pseudomonadati</taxon>
        <taxon>Pseudomonadota</taxon>
        <taxon>Betaproteobacteria</taxon>
        <taxon>Nitrosomonadales</taxon>
        <taxon>Nitrosomonadaceae</taxon>
        <taxon>Nitrosomonas</taxon>
    </lineage>
</organism>
<dbReference type="PANTHER" id="PTHR43003:SF5">
    <property type="entry name" value="DNA-3-METHYLADENINE GLYCOSYLASE"/>
    <property type="match status" value="1"/>
</dbReference>
<dbReference type="RefSeq" id="WP_074928249.1">
    <property type="nucleotide sequence ID" value="NZ_FPBL01000005.1"/>
</dbReference>
<gene>
    <name evidence="7" type="ORF">SAMN05216339_10515</name>
</gene>
<dbReference type="Pfam" id="PF00730">
    <property type="entry name" value="HhH-GPD"/>
    <property type="match status" value="1"/>
</dbReference>
<protein>
    <recommendedName>
        <fullName evidence="3">DNA-3-methyladenine glycosylase II</fullName>
        <ecNumber evidence="3">3.2.2.21</ecNumber>
    </recommendedName>
</protein>
<dbReference type="Gene3D" id="1.10.1670.40">
    <property type="match status" value="1"/>
</dbReference>
<reference evidence="7 8" key="1">
    <citation type="submission" date="2016-10" db="EMBL/GenBank/DDBJ databases">
        <authorList>
            <person name="de Groot N.N."/>
        </authorList>
    </citation>
    <scope>NUCLEOTIDE SEQUENCE [LARGE SCALE GENOMIC DNA]</scope>
    <source>
        <strain evidence="7 8">Nm24</strain>
    </source>
</reference>
<comment type="catalytic activity">
    <reaction evidence="1">
        <text>Hydrolysis of alkylated DNA, releasing 3-methyladenine, 3-methylguanine, 7-methylguanine and 7-methyladenine.</text>
        <dbReference type="EC" id="3.2.2.21"/>
    </reaction>
</comment>
<dbReference type="CDD" id="cd00056">
    <property type="entry name" value="ENDO3c"/>
    <property type="match status" value="1"/>
</dbReference>
<dbReference type="OrthoDB" id="9811249at2"/>
<dbReference type="InterPro" id="IPR011257">
    <property type="entry name" value="DNA_glycosylase"/>
</dbReference>
<evidence type="ECO:0000256" key="5">
    <source>
        <dbReference type="ARBA" id="ARBA00023204"/>
    </source>
</evidence>
<dbReference type="GO" id="GO:0032131">
    <property type="term" value="F:alkylated DNA binding"/>
    <property type="evidence" value="ECO:0007669"/>
    <property type="project" value="TreeGrafter"/>
</dbReference>
<dbReference type="GO" id="GO:0006307">
    <property type="term" value="P:DNA alkylation repair"/>
    <property type="evidence" value="ECO:0007669"/>
    <property type="project" value="TreeGrafter"/>
</dbReference>
<keyword evidence="4" id="KW-0227">DNA damage</keyword>
<dbReference type="GO" id="GO:0005737">
    <property type="term" value="C:cytoplasm"/>
    <property type="evidence" value="ECO:0007669"/>
    <property type="project" value="TreeGrafter"/>
</dbReference>
<dbReference type="GO" id="GO:0008725">
    <property type="term" value="F:DNA-3-methyladenine glycosylase activity"/>
    <property type="evidence" value="ECO:0007669"/>
    <property type="project" value="TreeGrafter"/>
</dbReference>
<evidence type="ECO:0000256" key="3">
    <source>
        <dbReference type="ARBA" id="ARBA00012000"/>
    </source>
</evidence>
<dbReference type="SMART" id="SM00478">
    <property type="entry name" value="ENDO3c"/>
    <property type="match status" value="1"/>
</dbReference>
<dbReference type="EC" id="3.2.2.21" evidence="3"/>
<comment type="similarity">
    <text evidence="2">Belongs to the alkylbase DNA glycosidase AlkA family.</text>
</comment>
<evidence type="ECO:0000313" key="8">
    <source>
        <dbReference type="Proteomes" id="UP000183926"/>
    </source>
</evidence>
<dbReference type="EMBL" id="FPBL01000005">
    <property type="protein sequence ID" value="SFU59987.1"/>
    <property type="molecule type" value="Genomic_DNA"/>
</dbReference>
<name>A0A1I7HGX4_9PROT</name>
<dbReference type="AlphaFoldDB" id="A0A1I7HGX4"/>
<dbReference type="PANTHER" id="PTHR43003">
    <property type="entry name" value="DNA-3-METHYLADENINE GLYCOSYLASE"/>
    <property type="match status" value="1"/>
</dbReference>
<accession>A0A1I7HGX4</accession>
<dbReference type="InterPro" id="IPR003265">
    <property type="entry name" value="HhH-GPD_domain"/>
</dbReference>
<evidence type="ECO:0000256" key="2">
    <source>
        <dbReference type="ARBA" id="ARBA00010817"/>
    </source>
</evidence>
<dbReference type="GO" id="GO:0006285">
    <property type="term" value="P:base-excision repair, AP site formation"/>
    <property type="evidence" value="ECO:0007669"/>
    <property type="project" value="TreeGrafter"/>
</dbReference>
<dbReference type="FunFam" id="1.10.340.30:FF:000004">
    <property type="entry name" value="DNA-3-methyladenine glycosylase II"/>
    <property type="match status" value="1"/>
</dbReference>
<dbReference type="GO" id="GO:0032993">
    <property type="term" value="C:protein-DNA complex"/>
    <property type="evidence" value="ECO:0007669"/>
    <property type="project" value="TreeGrafter"/>
</dbReference>
<evidence type="ECO:0000313" key="7">
    <source>
        <dbReference type="EMBL" id="SFU59987.1"/>
    </source>
</evidence>
<evidence type="ECO:0000259" key="6">
    <source>
        <dbReference type="SMART" id="SM00478"/>
    </source>
</evidence>
<dbReference type="InterPro" id="IPR051912">
    <property type="entry name" value="Alkylbase_DNA_Glycosylase/TA"/>
</dbReference>
<evidence type="ECO:0000256" key="4">
    <source>
        <dbReference type="ARBA" id="ARBA00022763"/>
    </source>
</evidence>
<dbReference type="SUPFAM" id="SSF48150">
    <property type="entry name" value="DNA-glycosylase"/>
    <property type="match status" value="1"/>
</dbReference>
<dbReference type="Gene3D" id="1.10.340.30">
    <property type="entry name" value="Hypothetical protein, domain 2"/>
    <property type="match status" value="1"/>
</dbReference>